<dbReference type="InterPro" id="IPR036291">
    <property type="entry name" value="NAD(P)-bd_dom_sf"/>
</dbReference>
<comment type="caution">
    <text evidence="13">The sequence shown here is derived from an EMBL/GenBank/DDBJ whole genome shotgun (WGS) entry which is preliminary data.</text>
</comment>
<evidence type="ECO:0000259" key="11">
    <source>
        <dbReference type="Pfam" id="PF00725"/>
    </source>
</evidence>
<evidence type="ECO:0000256" key="8">
    <source>
        <dbReference type="ARBA" id="ARBA00023239"/>
    </source>
</evidence>
<dbReference type="GO" id="GO:0070403">
    <property type="term" value="F:NAD+ binding"/>
    <property type="evidence" value="ECO:0007669"/>
    <property type="project" value="InterPro"/>
</dbReference>
<dbReference type="InterPro" id="IPR006176">
    <property type="entry name" value="3-OHacyl-CoA_DH_NAD-bd"/>
</dbReference>
<feature type="domain" description="3-hydroxyacyl-CoA dehydrogenase C-terminal" evidence="11">
    <location>
        <begin position="197"/>
        <end position="298"/>
    </location>
</feature>
<keyword evidence="4" id="KW-0442">Lipid degradation</keyword>
<organism evidence="13 14">
    <name type="scientific">Paenirhodobacter hankyongi</name>
    <dbReference type="NCBI Taxonomy" id="2294033"/>
    <lineage>
        <taxon>Bacteria</taxon>
        <taxon>Pseudomonadati</taxon>
        <taxon>Pseudomonadota</taxon>
        <taxon>Alphaproteobacteria</taxon>
        <taxon>Rhodobacterales</taxon>
        <taxon>Rhodobacter group</taxon>
        <taxon>Paenirhodobacter</taxon>
    </lineage>
</organism>
<dbReference type="GO" id="GO:0006635">
    <property type="term" value="P:fatty acid beta-oxidation"/>
    <property type="evidence" value="ECO:0007669"/>
    <property type="project" value="UniProtKB-UniPathway"/>
</dbReference>
<dbReference type="GO" id="GO:0016509">
    <property type="term" value="F:long-chain (3S)-3-hydroxyacyl-CoA dehydrogenase (NAD+) activity"/>
    <property type="evidence" value="ECO:0007669"/>
    <property type="project" value="TreeGrafter"/>
</dbReference>
<sequence length="730" mass="75637">MTELTQAWGVTTSGCRRAVVIGAGSMGAGIAAQFANAGVPVDLLDIPAEGNRNARAEAGIAAQLKAGGFAGPGPAALVRPGNVEDDIGRIAEADWIIEAVIENLEVKRALFAKVAPLLAPGAVVSSNTSTILRELLTEGFGAEFAARFAISHFFNPPRHMALLELVAEDGGPAQAFIRKAGRAVLGKTVIDCRDTPGFIANRIGCTWMSIAMVEALRLGLTIEEADAVQTVFGIPRTGVFGLSDLVGVDMIPSIWGSLMGELPGDDAINRFDLPANALVRDMIAKGRFGRKSGAGFYRKAADGSREVIDPATGEYRAVQPVTVPGGGKDLGALLADQGKLGAYAREVLGEVLRYAAAHVAEISTGPAALDAALELGFAWRKGPFAIAQGLDAASRAALNLPAMPAVVKDASAHDPLDRAKAAGTKLAGNASASLWDLGDGVGCLELTTKMNAVDDGVFDMIEETLGKIGGAVKALVVGNHDPRAFSAGANLARFVEMIESANWDAIGGFIARGHALYPLLRQAPVPSVAAVQGITLGGGCELTLHCAARVVHLEAKIGLPEHTLGILPGWGGCTRLTARLGAAKAFAALTQPRPAGSAREAATLGFLDPATTQVVMHADDRIGAAMRTALAMIDGYEALAPERITTGGAEEAEAILAPRREMVAAGKLSAADLAVQEHIASVITGGPLGGELAEEDLRALEARAFVEMMQVPLTLARIKHILETGKPLKT</sequence>
<dbReference type="RefSeq" id="WP_121530188.1">
    <property type="nucleotide sequence ID" value="NZ_RCHI01000001.1"/>
</dbReference>
<dbReference type="InterPro" id="IPR001753">
    <property type="entry name" value="Enoyl-CoA_hydra/iso"/>
</dbReference>
<dbReference type="Gene3D" id="3.90.226.10">
    <property type="entry name" value="2-enoyl-CoA Hydratase, Chain A, domain 1"/>
    <property type="match status" value="1"/>
</dbReference>
<keyword evidence="9" id="KW-0511">Multifunctional enzyme</keyword>
<gene>
    <name evidence="13" type="ORF">DYS74_00400</name>
</gene>
<dbReference type="SUPFAM" id="SSF52096">
    <property type="entry name" value="ClpP/crotonase"/>
    <property type="match status" value="1"/>
</dbReference>
<proteinExistence type="inferred from homology"/>
<dbReference type="SUPFAM" id="SSF48179">
    <property type="entry name" value="6-phosphogluconate dehydrogenase C-terminal domain-like"/>
    <property type="match status" value="2"/>
</dbReference>
<dbReference type="InterPro" id="IPR050136">
    <property type="entry name" value="FA_oxidation_alpha_subunit"/>
</dbReference>
<dbReference type="InterPro" id="IPR029045">
    <property type="entry name" value="ClpP/crotonase-like_dom_sf"/>
</dbReference>
<keyword evidence="3" id="KW-0276">Fatty acid metabolism</keyword>
<evidence type="ECO:0000256" key="1">
    <source>
        <dbReference type="ARBA" id="ARBA00005005"/>
    </source>
</evidence>
<dbReference type="SUPFAM" id="SSF51735">
    <property type="entry name" value="NAD(P)-binding Rossmann-fold domains"/>
    <property type="match status" value="1"/>
</dbReference>
<dbReference type="UniPathway" id="UPA00659"/>
<keyword evidence="6" id="KW-0520">NAD</keyword>
<dbReference type="Pfam" id="PF00725">
    <property type="entry name" value="3HCDH"/>
    <property type="match status" value="1"/>
</dbReference>
<keyword evidence="8" id="KW-0456">Lyase</keyword>
<dbReference type="Gene3D" id="3.40.50.720">
    <property type="entry name" value="NAD(P)-binding Rossmann-like Domain"/>
    <property type="match status" value="1"/>
</dbReference>
<dbReference type="PANTHER" id="PTHR43612:SF3">
    <property type="entry name" value="TRIFUNCTIONAL ENZYME SUBUNIT ALPHA, MITOCHONDRIAL"/>
    <property type="match status" value="1"/>
</dbReference>
<name>A0A421BWW1_9RHOB</name>
<evidence type="ECO:0000256" key="10">
    <source>
        <dbReference type="ARBA" id="ARBA00049556"/>
    </source>
</evidence>
<accession>A0A421BWW1</accession>
<evidence type="ECO:0000256" key="4">
    <source>
        <dbReference type="ARBA" id="ARBA00022963"/>
    </source>
</evidence>
<keyword evidence="7" id="KW-0443">Lipid metabolism</keyword>
<dbReference type="InterPro" id="IPR008927">
    <property type="entry name" value="6-PGluconate_DH-like_C_sf"/>
</dbReference>
<dbReference type="PANTHER" id="PTHR43612">
    <property type="entry name" value="TRIFUNCTIONAL ENZYME SUBUNIT ALPHA"/>
    <property type="match status" value="1"/>
</dbReference>
<dbReference type="CDD" id="cd06558">
    <property type="entry name" value="crotonase-like"/>
    <property type="match status" value="1"/>
</dbReference>
<dbReference type="Gene3D" id="1.10.1040.50">
    <property type="match status" value="1"/>
</dbReference>
<evidence type="ECO:0000256" key="9">
    <source>
        <dbReference type="ARBA" id="ARBA00023268"/>
    </source>
</evidence>
<keyword evidence="5" id="KW-0560">Oxidoreductase</keyword>
<comment type="pathway">
    <text evidence="1">Lipid metabolism; fatty acid beta-oxidation.</text>
</comment>
<evidence type="ECO:0000313" key="14">
    <source>
        <dbReference type="Proteomes" id="UP000279673"/>
    </source>
</evidence>
<dbReference type="GO" id="GO:0004300">
    <property type="term" value="F:enoyl-CoA hydratase activity"/>
    <property type="evidence" value="ECO:0007669"/>
    <property type="project" value="TreeGrafter"/>
</dbReference>
<reference evidence="13 14" key="1">
    <citation type="submission" date="2018-10" db="EMBL/GenBank/DDBJ databases">
        <title>Rhodobacter sp . BO-81.</title>
        <authorList>
            <person name="Im W.T."/>
        </authorList>
    </citation>
    <scope>NUCLEOTIDE SEQUENCE [LARGE SCALE GENOMIC DNA]</scope>
    <source>
        <strain evidence="13 14">BO-81</strain>
    </source>
</reference>
<dbReference type="InterPro" id="IPR006108">
    <property type="entry name" value="3HC_DH_C"/>
</dbReference>
<feature type="domain" description="3-hydroxyacyl-CoA dehydrogenase NAD binding" evidence="12">
    <location>
        <begin position="19"/>
        <end position="194"/>
    </location>
</feature>
<evidence type="ECO:0000313" key="13">
    <source>
        <dbReference type="EMBL" id="RLL72822.1"/>
    </source>
</evidence>
<protein>
    <submittedName>
        <fullName evidence="13">3-hydroxyacyl-CoA dehydrogenase/enoyl-CoA hydratase family protein</fullName>
    </submittedName>
</protein>
<evidence type="ECO:0000256" key="6">
    <source>
        <dbReference type="ARBA" id="ARBA00023027"/>
    </source>
</evidence>
<evidence type="ECO:0000256" key="3">
    <source>
        <dbReference type="ARBA" id="ARBA00022832"/>
    </source>
</evidence>
<dbReference type="EMBL" id="RCHI01000001">
    <property type="protein sequence ID" value="RLL72822.1"/>
    <property type="molecule type" value="Genomic_DNA"/>
</dbReference>
<dbReference type="Pfam" id="PF02737">
    <property type="entry name" value="3HCDH_N"/>
    <property type="match status" value="1"/>
</dbReference>
<evidence type="ECO:0000256" key="7">
    <source>
        <dbReference type="ARBA" id="ARBA00023098"/>
    </source>
</evidence>
<dbReference type="Proteomes" id="UP000279673">
    <property type="component" value="Unassembled WGS sequence"/>
</dbReference>
<keyword evidence="14" id="KW-1185">Reference proteome</keyword>
<comment type="similarity">
    <text evidence="2">In the central section; belongs to the 3-hydroxyacyl-CoA dehydrogenase family.</text>
</comment>
<comment type="catalytic activity">
    <reaction evidence="10">
        <text>a (3S)-3-hydroxyacyl-CoA + NAD(+) = a 3-oxoacyl-CoA + NADH + H(+)</text>
        <dbReference type="Rhea" id="RHEA:22432"/>
        <dbReference type="ChEBI" id="CHEBI:15378"/>
        <dbReference type="ChEBI" id="CHEBI:57318"/>
        <dbReference type="ChEBI" id="CHEBI:57540"/>
        <dbReference type="ChEBI" id="CHEBI:57945"/>
        <dbReference type="ChEBI" id="CHEBI:90726"/>
        <dbReference type="EC" id="1.1.1.35"/>
    </reaction>
</comment>
<dbReference type="Pfam" id="PF00378">
    <property type="entry name" value="ECH_1"/>
    <property type="match status" value="1"/>
</dbReference>
<dbReference type="AlphaFoldDB" id="A0A421BWW1"/>
<evidence type="ECO:0000259" key="12">
    <source>
        <dbReference type="Pfam" id="PF02737"/>
    </source>
</evidence>
<evidence type="ECO:0000256" key="5">
    <source>
        <dbReference type="ARBA" id="ARBA00023002"/>
    </source>
</evidence>
<evidence type="ECO:0000256" key="2">
    <source>
        <dbReference type="ARBA" id="ARBA00007005"/>
    </source>
</evidence>